<evidence type="ECO:0000256" key="3">
    <source>
        <dbReference type="ARBA" id="ARBA00009528"/>
    </source>
</evidence>
<dbReference type="EC" id="3.4.11.1" evidence="8"/>
<feature type="binding site" evidence="8">
    <location>
        <position position="265"/>
    </location>
    <ligand>
        <name>Mn(2+)</name>
        <dbReference type="ChEBI" id="CHEBI:29035"/>
        <label>2</label>
    </ligand>
</feature>
<reference evidence="11" key="1">
    <citation type="submission" date="2017-02" db="EMBL/GenBank/DDBJ databases">
        <authorList>
            <person name="Varghese N."/>
            <person name="Submissions S."/>
        </authorList>
    </citation>
    <scope>NUCLEOTIDE SEQUENCE [LARGE SCALE GENOMIC DNA]</scope>
    <source>
        <strain evidence="11">ATCC 35199</strain>
    </source>
</reference>
<dbReference type="CDD" id="cd00433">
    <property type="entry name" value="Peptidase_M17"/>
    <property type="match status" value="1"/>
</dbReference>
<feature type="binding site" evidence="8">
    <location>
        <position position="349"/>
    </location>
    <ligand>
        <name>Mn(2+)</name>
        <dbReference type="ChEBI" id="CHEBI:29035"/>
        <label>1</label>
    </ligand>
</feature>
<dbReference type="SUPFAM" id="SSF53187">
    <property type="entry name" value="Zn-dependent exopeptidases"/>
    <property type="match status" value="1"/>
</dbReference>
<evidence type="ECO:0000256" key="8">
    <source>
        <dbReference type="HAMAP-Rule" id="MF_00181"/>
    </source>
</evidence>
<dbReference type="HAMAP" id="MF_00181">
    <property type="entry name" value="Cytosol_peptidase_M17"/>
    <property type="match status" value="1"/>
</dbReference>
<dbReference type="GO" id="GO:0070006">
    <property type="term" value="F:metalloaminopeptidase activity"/>
    <property type="evidence" value="ECO:0007669"/>
    <property type="project" value="InterPro"/>
</dbReference>
<dbReference type="NCBIfam" id="NF002073">
    <property type="entry name" value="PRK00913.1-2"/>
    <property type="match status" value="1"/>
</dbReference>
<dbReference type="Gene3D" id="3.40.220.10">
    <property type="entry name" value="Leucine Aminopeptidase, subunit E, domain 1"/>
    <property type="match status" value="1"/>
</dbReference>
<dbReference type="NCBIfam" id="NF002074">
    <property type="entry name" value="PRK00913.1-4"/>
    <property type="match status" value="1"/>
</dbReference>
<feature type="binding site" evidence="8">
    <location>
        <position position="270"/>
    </location>
    <ligand>
        <name>Mn(2+)</name>
        <dbReference type="ChEBI" id="CHEBI:29035"/>
        <label>2</label>
    </ligand>
</feature>
<evidence type="ECO:0000256" key="7">
    <source>
        <dbReference type="ARBA" id="ARBA00049972"/>
    </source>
</evidence>
<keyword evidence="6 8" id="KW-0378">Hydrolase</keyword>
<keyword evidence="8" id="KW-0479">Metal-binding</keyword>
<keyword evidence="8" id="KW-0464">Manganese</keyword>
<feature type="binding site" evidence="8">
    <location>
        <position position="347"/>
    </location>
    <ligand>
        <name>Mn(2+)</name>
        <dbReference type="ChEBI" id="CHEBI:29035"/>
        <label>1</label>
    </ligand>
</feature>
<comment type="similarity">
    <text evidence="3 8">Belongs to the peptidase M17 family.</text>
</comment>
<dbReference type="PANTHER" id="PTHR11963">
    <property type="entry name" value="LEUCINE AMINOPEPTIDASE-RELATED"/>
    <property type="match status" value="1"/>
</dbReference>
<dbReference type="PROSITE" id="PS00631">
    <property type="entry name" value="CYTOSOL_AP"/>
    <property type="match status" value="1"/>
</dbReference>
<comment type="cofactor">
    <cofactor evidence="8">
        <name>Mn(2+)</name>
        <dbReference type="ChEBI" id="CHEBI:29035"/>
    </cofactor>
    <text evidence="8">Binds 2 manganese ions per subunit.</text>
</comment>
<dbReference type="EC" id="3.4.11.10" evidence="8"/>
<dbReference type="GO" id="GO:0030145">
    <property type="term" value="F:manganese ion binding"/>
    <property type="evidence" value="ECO:0007669"/>
    <property type="project" value="UniProtKB-UniRule"/>
</dbReference>
<dbReference type="InterPro" id="IPR011356">
    <property type="entry name" value="Leucine_aapep/pepB"/>
</dbReference>
<comment type="subcellular location">
    <subcellularLocation>
        <location evidence="8">Cytoplasm</location>
    </subcellularLocation>
</comment>
<comment type="function">
    <text evidence="7 8">Presumably involved in the processing and regular turnover of intracellular proteins. Catalyzes the removal of unsubstituted N-terminal amino acids from various peptides.</text>
</comment>
<evidence type="ECO:0000256" key="6">
    <source>
        <dbReference type="ARBA" id="ARBA00022801"/>
    </source>
</evidence>
<gene>
    <name evidence="8" type="primary">pepA</name>
    <name evidence="10" type="ORF">SAMN02745120_1118</name>
</gene>
<dbReference type="PRINTS" id="PR00481">
    <property type="entry name" value="LAMNOPPTDASE"/>
</dbReference>
<evidence type="ECO:0000256" key="1">
    <source>
        <dbReference type="ARBA" id="ARBA00000135"/>
    </source>
</evidence>
<dbReference type="InterPro" id="IPR023042">
    <property type="entry name" value="Peptidase_M17_leu_NH2_pept"/>
</dbReference>
<keyword evidence="5 8" id="KW-0645">Protease</keyword>
<evidence type="ECO:0000313" key="10">
    <source>
        <dbReference type="EMBL" id="SKB37325.1"/>
    </source>
</evidence>
<evidence type="ECO:0000256" key="2">
    <source>
        <dbReference type="ARBA" id="ARBA00000967"/>
    </source>
</evidence>
<dbReference type="RefSeq" id="WP_079589034.1">
    <property type="nucleotide sequence ID" value="NZ_FUYN01000002.1"/>
</dbReference>
<feature type="binding site" evidence="8">
    <location>
        <position position="288"/>
    </location>
    <ligand>
        <name>Mn(2+)</name>
        <dbReference type="ChEBI" id="CHEBI:29035"/>
        <label>2</label>
    </ligand>
</feature>
<dbReference type="OrthoDB" id="9809354at2"/>
<feature type="binding site" evidence="8">
    <location>
        <position position="270"/>
    </location>
    <ligand>
        <name>Mn(2+)</name>
        <dbReference type="ChEBI" id="CHEBI:29035"/>
        <label>1</label>
    </ligand>
</feature>
<evidence type="ECO:0000256" key="5">
    <source>
        <dbReference type="ARBA" id="ARBA00022670"/>
    </source>
</evidence>
<protein>
    <recommendedName>
        <fullName evidence="8">Probable cytosol aminopeptidase</fullName>
        <ecNumber evidence="8">3.4.11.1</ecNumber>
    </recommendedName>
    <alternativeName>
        <fullName evidence="8">Leucine aminopeptidase</fullName>
        <shortName evidence="8">LAP</shortName>
        <ecNumber evidence="8">3.4.11.10</ecNumber>
    </alternativeName>
    <alternativeName>
        <fullName evidence="8">Leucyl aminopeptidase</fullName>
    </alternativeName>
</protein>
<keyword evidence="11" id="KW-1185">Reference proteome</keyword>
<keyword evidence="4 8" id="KW-0031">Aminopeptidase</keyword>
<dbReference type="InterPro" id="IPR043472">
    <property type="entry name" value="Macro_dom-like"/>
</dbReference>
<comment type="catalytic activity">
    <reaction evidence="2 8">
        <text>Release of an N-terminal amino acid, preferentially leucine, but not glutamic or aspartic acids.</text>
        <dbReference type="EC" id="3.4.11.10"/>
    </reaction>
</comment>
<organism evidence="10 11">
    <name type="scientific">Acetoanaerobium noterae</name>
    <dbReference type="NCBI Taxonomy" id="745369"/>
    <lineage>
        <taxon>Bacteria</taxon>
        <taxon>Bacillati</taxon>
        <taxon>Bacillota</taxon>
        <taxon>Clostridia</taxon>
        <taxon>Peptostreptococcales</taxon>
        <taxon>Filifactoraceae</taxon>
        <taxon>Acetoanaerobium</taxon>
    </lineage>
</organism>
<dbReference type="InterPro" id="IPR008283">
    <property type="entry name" value="Peptidase_M17_N"/>
</dbReference>
<keyword evidence="8" id="KW-0963">Cytoplasm</keyword>
<dbReference type="GO" id="GO:0005737">
    <property type="term" value="C:cytoplasm"/>
    <property type="evidence" value="ECO:0007669"/>
    <property type="project" value="UniProtKB-SubCell"/>
</dbReference>
<comment type="catalytic activity">
    <reaction evidence="1 8">
        <text>Release of an N-terminal amino acid, Xaa-|-Yaa-, in which Xaa is preferably Leu, but may be other amino acids including Pro although not Arg or Lys, and Yaa may be Pro. Amino acid amides and methyl esters are also readily hydrolyzed, but rates on arylamides are exceedingly low.</text>
        <dbReference type="EC" id="3.4.11.1"/>
    </reaction>
</comment>
<accession>A0A1T5AR21</accession>
<proteinExistence type="inferred from homology"/>
<sequence>MDIRISKHGESTVLCDTAIIPFTEGIEISEGLLYLDSDVEAMISYLVKDKIFTGKKEQIESFRLAREENPRNIILVGLGDDQCIDQETVKLAISSAIRKAKQLKSKVIEIHQIFNSCSTSSKEMVSLVAKYTILSNYDFGDYKAPKEDSVDILEVNILVGPDEDMSILEKALDEGVMEGQSICVARALVNEPANIMTPTMLAEEAQKYGKEYGFDVKVMDEADIKALDMQAFLSVGKGSAAPMKLITMKYHGNPNDPEIYGLIGKGLTYDSGGYSIKPTDGMHTMKSDMGGAAAVIGAMIMVASQKLKINVTAVVASCENMISGHAYKPGDIIGSMAGKYIEITNTDAEGRLTLADALTYAVKEEKATKLIDIATLTGAAIVALGEKVIATLSSDDDMFAQFDTASKLASEKIWRLPLEKEYKKMLKSEVADLKNSPGRPAGTITASLFLEEFTSGLPWVHLDIAGPSWTDKASSLCPYGGTGAGVSLLYHFFKKSSY</sequence>
<dbReference type="Pfam" id="PF00883">
    <property type="entry name" value="Peptidase_M17"/>
    <property type="match status" value="1"/>
</dbReference>
<dbReference type="Proteomes" id="UP000243406">
    <property type="component" value="Unassembled WGS sequence"/>
</dbReference>
<evidence type="ECO:0000259" key="9">
    <source>
        <dbReference type="PROSITE" id="PS00631"/>
    </source>
</evidence>
<feature type="binding site" evidence="8">
    <location>
        <position position="349"/>
    </location>
    <ligand>
        <name>Mn(2+)</name>
        <dbReference type="ChEBI" id="CHEBI:29035"/>
        <label>2</label>
    </ligand>
</feature>
<name>A0A1T5AR21_9FIRM</name>
<feature type="domain" description="Cytosol aminopeptidase" evidence="9">
    <location>
        <begin position="345"/>
        <end position="352"/>
    </location>
</feature>
<dbReference type="PANTHER" id="PTHR11963:SF23">
    <property type="entry name" value="CYTOSOL AMINOPEPTIDASE"/>
    <property type="match status" value="1"/>
</dbReference>
<dbReference type="NCBIfam" id="NF002083">
    <property type="entry name" value="PRK00913.3-5"/>
    <property type="match status" value="1"/>
</dbReference>
<dbReference type="EMBL" id="FUYN01000002">
    <property type="protein sequence ID" value="SKB37325.1"/>
    <property type="molecule type" value="Genomic_DNA"/>
</dbReference>
<feature type="active site" evidence="8">
    <location>
        <position position="277"/>
    </location>
</feature>
<dbReference type="SUPFAM" id="SSF52949">
    <property type="entry name" value="Macro domain-like"/>
    <property type="match status" value="1"/>
</dbReference>
<feature type="active site" evidence="8">
    <location>
        <position position="351"/>
    </location>
</feature>
<dbReference type="AlphaFoldDB" id="A0A1T5AR21"/>
<dbReference type="InterPro" id="IPR000819">
    <property type="entry name" value="Peptidase_M17_C"/>
</dbReference>
<evidence type="ECO:0000256" key="4">
    <source>
        <dbReference type="ARBA" id="ARBA00022438"/>
    </source>
</evidence>
<dbReference type="Gene3D" id="3.40.630.10">
    <property type="entry name" value="Zn peptidases"/>
    <property type="match status" value="1"/>
</dbReference>
<evidence type="ECO:0000313" key="11">
    <source>
        <dbReference type="Proteomes" id="UP000243406"/>
    </source>
</evidence>
<dbReference type="Pfam" id="PF02789">
    <property type="entry name" value="Peptidase_M17_N"/>
    <property type="match status" value="1"/>
</dbReference>
<dbReference type="GO" id="GO:0006508">
    <property type="term" value="P:proteolysis"/>
    <property type="evidence" value="ECO:0007669"/>
    <property type="project" value="UniProtKB-KW"/>
</dbReference>